<dbReference type="SUPFAM" id="SSF49777">
    <property type="entry name" value="PEBP-like"/>
    <property type="match status" value="1"/>
</dbReference>
<keyword evidence="4" id="KW-1185">Reference proteome</keyword>
<evidence type="ECO:0000256" key="2">
    <source>
        <dbReference type="SAM" id="Phobius"/>
    </source>
</evidence>
<dbReference type="CDD" id="cd00866">
    <property type="entry name" value="PEBP_euk"/>
    <property type="match status" value="1"/>
</dbReference>
<evidence type="ECO:0000313" key="4">
    <source>
        <dbReference type="Proteomes" id="UP000722485"/>
    </source>
</evidence>
<dbReference type="Gene3D" id="3.90.280.10">
    <property type="entry name" value="PEBP-like"/>
    <property type="match status" value="1"/>
</dbReference>
<keyword evidence="1" id="KW-0040">ANK repeat</keyword>
<dbReference type="InterPro" id="IPR008914">
    <property type="entry name" value="PEBP"/>
</dbReference>
<dbReference type="PANTHER" id="PTHR11362:SF85">
    <property type="entry name" value="INHIBITOR (TFS1), PUTATIVE (AFU_ORTHOLOGUE AFUA_4G08120)-RELATED"/>
    <property type="match status" value="1"/>
</dbReference>
<dbReference type="GO" id="GO:0005543">
    <property type="term" value="F:phospholipid binding"/>
    <property type="evidence" value="ECO:0007669"/>
    <property type="project" value="TreeGrafter"/>
</dbReference>
<keyword evidence="2" id="KW-0812">Transmembrane</keyword>
<feature type="repeat" description="ANK" evidence="1">
    <location>
        <begin position="339"/>
        <end position="371"/>
    </location>
</feature>
<feature type="transmembrane region" description="Helical" evidence="2">
    <location>
        <begin position="74"/>
        <end position="94"/>
    </location>
</feature>
<feature type="transmembrane region" description="Helical" evidence="2">
    <location>
        <begin position="241"/>
        <end position="259"/>
    </location>
</feature>
<evidence type="ECO:0000313" key="3">
    <source>
        <dbReference type="EMBL" id="KAF7555292.1"/>
    </source>
</evidence>
<dbReference type="Gene3D" id="1.25.40.20">
    <property type="entry name" value="Ankyrin repeat-containing domain"/>
    <property type="match status" value="1"/>
</dbReference>
<dbReference type="OrthoDB" id="2506647at2759"/>
<protein>
    <submittedName>
        <fullName evidence="3">Uncharacterized protein</fullName>
    </submittedName>
</protein>
<feature type="transmembrane region" description="Helical" evidence="2">
    <location>
        <begin position="169"/>
        <end position="194"/>
    </location>
</feature>
<dbReference type="PANTHER" id="PTHR11362">
    <property type="entry name" value="PHOSPHATIDYLETHANOLAMINE-BINDING PROTEIN"/>
    <property type="match status" value="1"/>
</dbReference>
<dbReference type="Pfam" id="PF01161">
    <property type="entry name" value="PBP"/>
    <property type="match status" value="1"/>
</dbReference>
<dbReference type="GO" id="GO:0030162">
    <property type="term" value="P:regulation of proteolysis"/>
    <property type="evidence" value="ECO:0007669"/>
    <property type="project" value="TreeGrafter"/>
</dbReference>
<reference evidence="3" key="1">
    <citation type="submission" date="2020-03" db="EMBL/GenBank/DDBJ databases">
        <title>Draft Genome Sequence of Cylindrodendrum hubeiense.</title>
        <authorList>
            <person name="Buettner E."/>
            <person name="Kellner H."/>
        </authorList>
    </citation>
    <scope>NUCLEOTIDE SEQUENCE</scope>
    <source>
        <strain evidence="3">IHI 201604</strain>
    </source>
</reference>
<evidence type="ECO:0000256" key="1">
    <source>
        <dbReference type="PROSITE-ProRule" id="PRU00023"/>
    </source>
</evidence>
<dbReference type="InterPro" id="IPR002110">
    <property type="entry name" value="Ankyrin_rpt"/>
</dbReference>
<dbReference type="InterPro" id="IPR035810">
    <property type="entry name" value="PEBP_euk"/>
</dbReference>
<gene>
    <name evidence="3" type="ORF">G7Z17_g2274</name>
</gene>
<organism evidence="3 4">
    <name type="scientific">Cylindrodendrum hubeiense</name>
    <dbReference type="NCBI Taxonomy" id="595255"/>
    <lineage>
        <taxon>Eukaryota</taxon>
        <taxon>Fungi</taxon>
        <taxon>Dikarya</taxon>
        <taxon>Ascomycota</taxon>
        <taxon>Pezizomycotina</taxon>
        <taxon>Sordariomycetes</taxon>
        <taxon>Hypocreomycetidae</taxon>
        <taxon>Hypocreales</taxon>
        <taxon>Nectriaceae</taxon>
        <taxon>Cylindrodendrum</taxon>
    </lineage>
</organism>
<feature type="transmembrane region" description="Helical" evidence="2">
    <location>
        <begin position="21"/>
        <end position="38"/>
    </location>
</feature>
<dbReference type="PROSITE" id="PS50297">
    <property type="entry name" value="ANK_REP_REGION"/>
    <property type="match status" value="2"/>
</dbReference>
<dbReference type="SUPFAM" id="SSF48403">
    <property type="entry name" value="Ankyrin repeat"/>
    <property type="match status" value="1"/>
</dbReference>
<dbReference type="AlphaFoldDB" id="A0A9P5HEI3"/>
<dbReference type="InterPro" id="IPR036610">
    <property type="entry name" value="PEBP-like_sf"/>
</dbReference>
<comment type="caution">
    <text evidence="3">The sequence shown here is derived from an EMBL/GenBank/DDBJ whole genome shotgun (WGS) entry which is preliminary data.</text>
</comment>
<accession>A0A9P5HEI3</accession>
<dbReference type="EMBL" id="JAANBB010000022">
    <property type="protein sequence ID" value="KAF7555292.1"/>
    <property type="molecule type" value="Genomic_DNA"/>
</dbReference>
<dbReference type="GO" id="GO:0046578">
    <property type="term" value="P:regulation of Ras protein signal transduction"/>
    <property type="evidence" value="ECO:0007669"/>
    <property type="project" value="TreeGrafter"/>
</dbReference>
<keyword evidence="2" id="KW-0472">Membrane</keyword>
<dbReference type="Pfam" id="PF12796">
    <property type="entry name" value="Ank_2"/>
    <property type="match status" value="1"/>
</dbReference>
<feature type="transmembrane region" description="Helical" evidence="2">
    <location>
        <begin position="44"/>
        <end position="62"/>
    </location>
</feature>
<dbReference type="SMART" id="SM00248">
    <property type="entry name" value="ANK"/>
    <property type="match status" value="2"/>
</dbReference>
<dbReference type="Proteomes" id="UP000722485">
    <property type="component" value="Unassembled WGS sequence"/>
</dbReference>
<dbReference type="InterPro" id="IPR036770">
    <property type="entry name" value="Ankyrin_rpt-contain_sf"/>
</dbReference>
<dbReference type="PROSITE" id="PS50088">
    <property type="entry name" value="ANK_REPEAT"/>
    <property type="match status" value="2"/>
</dbReference>
<dbReference type="PROSITE" id="PS51257">
    <property type="entry name" value="PROKAR_LIPOPROTEIN"/>
    <property type="match status" value="1"/>
</dbReference>
<proteinExistence type="predicted"/>
<keyword evidence="2" id="KW-1133">Transmembrane helix</keyword>
<name>A0A9P5HEI3_9HYPO</name>
<dbReference type="GO" id="GO:0030414">
    <property type="term" value="F:peptidase inhibitor activity"/>
    <property type="evidence" value="ECO:0007669"/>
    <property type="project" value="TreeGrafter"/>
</dbReference>
<feature type="repeat" description="ANK" evidence="1">
    <location>
        <begin position="306"/>
        <end position="338"/>
    </location>
</feature>
<sequence>MDEPKCPRDGNNDMYGFGIRLGFYMQWVIGCAAALLNAKSDVTATRSALLGFTLATYIAVVYQASKASITALDIYISLLLCFGFFYNYILQYFWKILTRFDESYDFTKWTVVVASPEFDILQKLLLLAVSAMKLWFWAKRVTEPNDVSGCAMYGFLFSRQELNTDLMRIFNIVIDACMIGPLLYELTCAIYIWVEELITPPSNQSAGKRIWWLRRELPIGNSPGTQGNRHRLGGMYDLGTAGQLIPLALGIITLAHFLYRLWRPADVQQADVQQDFSAELLIASLQGDEDQVYKYIDRVNLRESKYGPMVLYAASAGNSPHIVEALLSRGADVNAKTSRGITSLNLAAASGHDEVVEYLLKYETETSRAERKNWALHAAVKCRHPVVALASSLEQAKLVPGSATSIIPQDFKPTTKLNVEFNKRALDLGNLFRSSECKSAPRISFSPEADAASQASYLLLLVDPDAPTPDDPKFAFWRHWVLPGLQPTGGDDQVVTQTKDALTEYLGPGPKDEYANPAMKRFNSKPHRYLFLLFREPTDLSLVKEDVGGEEFVQRRSFDPAVFIEKNNLRLVGVNWMLGAGDGWKE</sequence>